<gene>
    <name evidence="1" type="primary">ORF40471</name>
</gene>
<protein>
    <submittedName>
        <fullName evidence="1">Uncharacterized protein</fullName>
    </submittedName>
</protein>
<evidence type="ECO:0000313" key="1">
    <source>
        <dbReference type="EMBL" id="CEK60822.1"/>
    </source>
</evidence>
<dbReference type="AlphaFoldDB" id="A0A0B6YXF4"/>
<name>A0A0B6YXF4_9EUPU</name>
<proteinExistence type="predicted"/>
<organism evidence="1">
    <name type="scientific">Arion vulgaris</name>
    <dbReference type="NCBI Taxonomy" id="1028688"/>
    <lineage>
        <taxon>Eukaryota</taxon>
        <taxon>Metazoa</taxon>
        <taxon>Spiralia</taxon>
        <taxon>Lophotrochozoa</taxon>
        <taxon>Mollusca</taxon>
        <taxon>Gastropoda</taxon>
        <taxon>Heterobranchia</taxon>
        <taxon>Euthyneura</taxon>
        <taxon>Panpulmonata</taxon>
        <taxon>Eupulmonata</taxon>
        <taxon>Stylommatophora</taxon>
        <taxon>Helicina</taxon>
        <taxon>Arionoidea</taxon>
        <taxon>Arionidae</taxon>
        <taxon>Arion</taxon>
    </lineage>
</organism>
<accession>A0A0B6YXF4</accession>
<feature type="non-terminal residue" evidence="1">
    <location>
        <position position="88"/>
    </location>
</feature>
<sequence>FIAYIENTPGAKHVIYYLDAVLDIIDNKLEEDDISLPKAFKEFPTLTAVIELVEQAPDMIDSVLYTLLAHPEKILSWPDAVQTLIGFC</sequence>
<dbReference type="EMBL" id="HACG01013957">
    <property type="protein sequence ID" value="CEK60822.1"/>
    <property type="molecule type" value="Transcribed_RNA"/>
</dbReference>
<feature type="non-terminal residue" evidence="1">
    <location>
        <position position="1"/>
    </location>
</feature>
<reference evidence="1" key="1">
    <citation type="submission" date="2014-12" db="EMBL/GenBank/DDBJ databases">
        <title>Insight into the proteome of Arion vulgaris.</title>
        <authorList>
            <person name="Aradska J."/>
            <person name="Bulat T."/>
            <person name="Smidak R."/>
            <person name="Sarate P."/>
            <person name="Gangsoo J."/>
            <person name="Sialana F."/>
            <person name="Bilban M."/>
            <person name="Lubec G."/>
        </authorList>
    </citation>
    <scope>NUCLEOTIDE SEQUENCE</scope>
    <source>
        <tissue evidence="1">Skin</tissue>
    </source>
</reference>